<reference evidence="1 2" key="2">
    <citation type="submission" date="2018-11" db="EMBL/GenBank/DDBJ databases">
        <authorList>
            <consortium name="Pathogen Informatics"/>
        </authorList>
    </citation>
    <scope>NUCLEOTIDE SEQUENCE [LARGE SCALE GENOMIC DNA]</scope>
</reference>
<sequence>MYCPVRYLLKTLRHEFNANNTYLQTGSYLHTQV</sequence>
<dbReference type="WBParaSite" id="BTMF_0000498101-mRNA-1">
    <property type="protein sequence ID" value="BTMF_0000498101-mRNA-1"/>
    <property type="gene ID" value="BTMF_0000498101"/>
</dbReference>
<evidence type="ECO:0000313" key="3">
    <source>
        <dbReference type="WBParaSite" id="BTMF_0000498101-mRNA-1"/>
    </source>
</evidence>
<dbReference type="EMBL" id="UZAG01004154">
    <property type="protein sequence ID" value="VDO16453.1"/>
    <property type="molecule type" value="Genomic_DNA"/>
</dbReference>
<dbReference type="Proteomes" id="UP000280834">
    <property type="component" value="Unassembled WGS sequence"/>
</dbReference>
<gene>
    <name evidence="1" type="ORF">BTMF_LOCUS4269</name>
</gene>
<protein>
    <submittedName>
        <fullName evidence="3">PDDEXK_1 domain-containing protein</fullName>
    </submittedName>
</protein>
<evidence type="ECO:0000313" key="1">
    <source>
        <dbReference type="EMBL" id="VDO16453.1"/>
    </source>
</evidence>
<organism evidence="3">
    <name type="scientific">Brugia timori</name>
    <dbReference type="NCBI Taxonomy" id="42155"/>
    <lineage>
        <taxon>Eukaryota</taxon>
        <taxon>Metazoa</taxon>
        <taxon>Ecdysozoa</taxon>
        <taxon>Nematoda</taxon>
        <taxon>Chromadorea</taxon>
        <taxon>Rhabditida</taxon>
        <taxon>Spirurina</taxon>
        <taxon>Spiruromorpha</taxon>
        <taxon>Filarioidea</taxon>
        <taxon>Onchocercidae</taxon>
        <taxon>Brugia</taxon>
    </lineage>
</organism>
<name>A0A0R3QF37_9BILA</name>
<accession>A0A0R3QF37</accession>
<evidence type="ECO:0000313" key="2">
    <source>
        <dbReference type="Proteomes" id="UP000280834"/>
    </source>
</evidence>
<reference evidence="3" key="1">
    <citation type="submission" date="2017-02" db="UniProtKB">
        <authorList>
            <consortium name="WormBaseParasite"/>
        </authorList>
    </citation>
    <scope>IDENTIFICATION</scope>
</reference>
<dbReference type="AlphaFoldDB" id="A0A0R3QF37"/>
<proteinExistence type="predicted"/>
<keyword evidence="2" id="KW-1185">Reference proteome</keyword>